<dbReference type="Proteomes" id="UP000001075">
    <property type="component" value="Unassembled WGS sequence"/>
</dbReference>
<dbReference type="EMBL" id="JH000760">
    <property type="protein sequence ID" value="EGV95367.1"/>
    <property type="molecule type" value="Genomic_DNA"/>
</dbReference>
<dbReference type="InParanoid" id="G3HV44"/>
<organism evidence="1 2">
    <name type="scientific">Cricetulus griseus</name>
    <name type="common">Chinese hamster</name>
    <name type="synonym">Cricetulus barabensis griseus</name>
    <dbReference type="NCBI Taxonomy" id="10029"/>
    <lineage>
        <taxon>Eukaryota</taxon>
        <taxon>Metazoa</taxon>
        <taxon>Chordata</taxon>
        <taxon>Craniata</taxon>
        <taxon>Vertebrata</taxon>
        <taxon>Euteleostomi</taxon>
        <taxon>Mammalia</taxon>
        <taxon>Eutheria</taxon>
        <taxon>Euarchontoglires</taxon>
        <taxon>Glires</taxon>
        <taxon>Rodentia</taxon>
        <taxon>Myomorpha</taxon>
        <taxon>Muroidea</taxon>
        <taxon>Cricetidae</taxon>
        <taxon>Cricetinae</taxon>
        <taxon>Cricetulus</taxon>
    </lineage>
</organism>
<protein>
    <submittedName>
        <fullName evidence="1">Uncharacterized protein</fullName>
    </submittedName>
</protein>
<accession>G3HV44</accession>
<sequence length="51" mass="5791">MAQNKKKSCLTTVDYRRDREKLSCFFHGLIPEVTDPKIISAGKLSAFDTET</sequence>
<evidence type="ECO:0000313" key="1">
    <source>
        <dbReference type="EMBL" id="EGV95367.1"/>
    </source>
</evidence>
<name>G3HV44_CRIGR</name>
<dbReference type="AlphaFoldDB" id="G3HV44"/>
<proteinExistence type="predicted"/>
<reference evidence="2" key="1">
    <citation type="journal article" date="2011" name="Nat. Biotechnol.">
        <title>The genomic sequence of the Chinese hamster ovary (CHO)-K1 cell line.</title>
        <authorList>
            <person name="Xu X."/>
            <person name="Nagarajan H."/>
            <person name="Lewis N.E."/>
            <person name="Pan S."/>
            <person name="Cai Z."/>
            <person name="Liu X."/>
            <person name="Chen W."/>
            <person name="Xie M."/>
            <person name="Wang W."/>
            <person name="Hammond S."/>
            <person name="Andersen M.R."/>
            <person name="Neff N."/>
            <person name="Passarelli B."/>
            <person name="Koh W."/>
            <person name="Fan H.C."/>
            <person name="Wang J."/>
            <person name="Gui Y."/>
            <person name="Lee K.H."/>
            <person name="Betenbaugh M.J."/>
            <person name="Quake S.R."/>
            <person name="Famili I."/>
            <person name="Palsson B.O."/>
            <person name="Wang J."/>
        </authorList>
    </citation>
    <scope>NUCLEOTIDE SEQUENCE [LARGE SCALE GENOMIC DNA]</scope>
    <source>
        <strain evidence="2">CHO K1 cell line</strain>
    </source>
</reference>
<evidence type="ECO:0000313" key="2">
    <source>
        <dbReference type="Proteomes" id="UP000001075"/>
    </source>
</evidence>
<gene>
    <name evidence="1" type="ORF">I79_014821</name>
</gene>